<evidence type="ECO:0000313" key="2">
    <source>
        <dbReference type="EMBL" id="MDT0387835.1"/>
    </source>
</evidence>
<protein>
    <submittedName>
        <fullName evidence="2">Uncharacterized protein</fullName>
    </submittedName>
</protein>
<evidence type="ECO:0000256" key="1">
    <source>
        <dbReference type="SAM" id="MobiDB-lite"/>
    </source>
</evidence>
<accession>A0ABU2P6R4</accession>
<proteinExistence type="predicted"/>
<feature type="region of interest" description="Disordered" evidence="1">
    <location>
        <begin position="55"/>
        <end position="77"/>
    </location>
</feature>
<sequence>MPDTTPRSGWRPTRTQKIIVALLLLIVWTAMANSWTDKGCNLGQSYVYVISHGGSPDRDQGCEDEPGGPVYTDQYYG</sequence>
<dbReference type="RefSeq" id="WP_311680787.1">
    <property type="nucleotide sequence ID" value="NZ_JAVREU010000003.1"/>
</dbReference>
<dbReference type="EMBL" id="JAVREU010000003">
    <property type="protein sequence ID" value="MDT0387835.1"/>
    <property type="molecule type" value="Genomic_DNA"/>
</dbReference>
<comment type="caution">
    <text evidence="2">The sequence shown here is derived from an EMBL/GenBank/DDBJ whole genome shotgun (WGS) entry which is preliminary data.</text>
</comment>
<reference evidence="3" key="1">
    <citation type="submission" date="2023-07" db="EMBL/GenBank/DDBJ databases">
        <title>30 novel species of actinomycetes from the DSMZ collection.</title>
        <authorList>
            <person name="Nouioui I."/>
        </authorList>
    </citation>
    <scope>NUCLEOTIDE SEQUENCE [LARGE SCALE GENOMIC DNA]</scope>
    <source>
        <strain evidence="3">DSM 41921</strain>
    </source>
</reference>
<organism evidence="2 3">
    <name type="scientific">Streptomyces dubilierae</name>
    <dbReference type="NCBI Taxonomy" id="3075533"/>
    <lineage>
        <taxon>Bacteria</taxon>
        <taxon>Bacillati</taxon>
        <taxon>Actinomycetota</taxon>
        <taxon>Actinomycetes</taxon>
        <taxon>Kitasatosporales</taxon>
        <taxon>Streptomycetaceae</taxon>
        <taxon>Streptomyces</taxon>
    </lineage>
</organism>
<gene>
    <name evidence="2" type="ORF">RM641_10395</name>
</gene>
<evidence type="ECO:0000313" key="3">
    <source>
        <dbReference type="Proteomes" id="UP001183586"/>
    </source>
</evidence>
<name>A0ABU2P6R4_9ACTN</name>
<dbReference type="Proteomes" id="UP001183586">
    <property type="component" value="Unassembled WGS sequence"/>
</dbReference>
<keyword evidence="3" id="KW-1185">Reference proteome</keyword>